<organism evidence="1 2">
    <name type="scientific">Rhizobium aethiopicum</name>
    <dbReference type="NCBI Taxonomy" id="1138170"/>
    <lineage>
        <taxon>Bacteria</taxon>
        <taxon>Pseudomonadati</taxon>
        <taxon>Pseudomonadota</taxon>
        <taxon>Alphaproteobacteria</taxon>
        <taxon>Hyphomicrobiales</taxon>
        <taxon>Rhizobiaceae</taxon>
        <taxon>Rhizobium/Agrobacterium group</taxon>
        <taxon>Rhizobium</taxon>
    </lineage>
</organism>
<protein>
    <recommendedName>
        <fullName evidence="3">DUF2093 domain-containing protein</fullName>
    </recommendedName>
</protein>
<evidence type="ECO:0008006" key="3">
    <source>
        <dbReference type="Google" id="ProtNLM"/>
    </source>
</evidence>
<dbReference type="Pfam" id="PF09866">
    <property type="entry name" value="DUF2093"/>
    <property type="match status" value="1"/>
</dbReference>
<dbReference type="STRING" id="1138170.GA0061105_10894"/>
<reference evidence="1 2" key="1">
    <citation type="submission" date="2016-08" db="EMBL/GenBank/DDBJ databases">
        <authorList>
            <person name="Seilhamer J.J."/>
        </authorList>
    </citation>
    <scope>NUCLEOTIDE SEQUENCE [LARGE SCALE GENOMIC DNA]</scope>
    <source>
        <strain evidence="1 2">HBR26</strain>
    </source>
</reference>
<dbReference type="EMBL" id="FMAJ01000008">
    <property type="protein sequence ID" value="SCB59737.1"/>
    <property type="molecule type" value="Genomic_DNA"/>
</dbReference>
<sequence length="92" mass="10455">MPGVWQTDDKLQGTERMNLFEGHGNREAKIRYLDGDFQILSPGSYVVCAMTGKNIPLDELRYWSVARQEPYADVISAIEADKRAGVLPNQRR</sequence>
<dbReference type="Proteomes" id="UP000198723">
    <property type="component" value="Unassembled WGS sequence"/>
</dbReference>
<gene>
    <name evidence="1" type="ORF">GA0061105_10894</name>
</gene>
<name>A0A1C3Y5G2_9HYPH</name>
<dbReference type="InterPro" id="IPR018661">
    <property type="entry name" value="DUF2093"/>
</dbReference>
<evidence type="ECO:0000313" key="1">
    <source>
        <dbReference type="EMBL" id="SCB59737.1"/>
    </source>
</evidence>
<accession>A0A1C3Y5G2</accession>
<dbReference type="AlphaFoldDB" id="A0A1C3Y5G2"/>
<evidence type="ECO:0000313" key="2">
    <source>
        <dbReference type="Proteomes" id="UP000198723"/>
    </source>
</evidence>
<proteinExistence type="predicted"/>